<evidence type="ECO:0000313" key="2">
    <source>
        <dbReference type="EMBL" id="KAF3835076.1"/>
    </source>
</evidence>
<comment type="caution">
    <text evidence="2">The sequence shown here is derived from an EMBL/GenBank/DDBJ whole genome shotgun (WGS) entry which is preliminary data.</text>
</comment>
<evidence type="ECO:0000313" key="3">
    <source>
        <dbReference type="Proteomes" id="UP000518266"/>
    </source>
</evidence>
<dbReference type="AlphaFoldDB" id="A0A7J5XDF8"/>
<protein>
    <submittedName>
        <fullName evidence="2">Uncharacterized protein</fullName>
    </submittedName>
</protein>
<name>A0A7J5XDF8_DISMA</name>
<reference evidence="2 3" key="1">
    <citation type="submission" date="2020-03" db="EMBL/GenBank/DDBJ databases">
        <title>Dissostichus mawsoni Genome sequencing and assembly.</title>
        <authorList>
            <person name="Park H."/>
        </authorList>
    </citation>
    <scope>NUCLEOTIDE SEQUENCE [LARGE SCALE GENOMIC DNA]</scope>
    <source>
        <strain evidence="2">DM0001</strain>
        <tissue evidence="2">Muscle</tissue>
    </source>
</reference>
<proteinExistence type="predicted"/>
<organism evidence="2 3">
    <name type="scientific">Dissostichus mawsoni</name>
    <name type="common">Antarctic cod</name>
    <dbReference type="NCBI Taxonomy" id="36200"/>
    <lineage>
        <taxon>Eukaryota</taxon>
        <taxon>Metazoa</taxon>
        <taxon>Chordata</taxon>
        <taxon>Craniata</taxon>
        <taxon>Vertebrata</taxon>
        <taxon>Euteleostomi</taxon>
        <taxon>Actinopterygii</taxon>
        <taxon>Neopterygii</taxon>
        <taxon>Teleostei</taxon>
        <taxon>Neoteleostei</taxon>
        <taxon>Acanthomorphata</taxon>
        <taxon>Eupercaria</taxon>
        <taxon>Perciformes</taxon>
        <taxon>Notothenioidei</taxon>
        <taxon>Nototheniidae</taxon>
        <taxon>Dissostichus</taxon>
    </lineage>
</organism>
<feature type="region of interest" description="Disordered" evidence="1">
    <location>
        <begin position="171"/>
        <end position="208"/>
    </location>
</feature>
<dbReference type="Proteomes" id="UP000518266">
    <property type="component" value="Unassembled WGS sequence"/>
</dbReference>
<feature type="region of interest" description="Disordered" evidence="1">
    <location>
        <begin position="57"/>
        <end position="84"/>
    </location>
</feature>
<sequence length="208" mass="23160">MELGCGEGGTSRRAVWRPGALRVFLCSWGERERQLGQRRVRGEESTLRKALHYLKGKRSREANDGRGRWRRKGTEDEGRAMTGEEEMGLDACDTSLFDPLHLQNGARQASFTLIRLLPDLLDSPESVCLRSVCVSGVSYCKTPTYRFFNSSPPASHFSSSRHLDSISAEITDDTGSHKHRSPKRASSLASTRIPRGVKRSQAGALKRV</sequence>
<accession>A0A7J5XDF8</accession>
<keyword evidence="3" id="KW-1185">Reference proteome</keyword>
<dbReference type="EMBL" id="JAAKFY010000025">
    <property type="protein sequence ID" value="KAF3835076.1"/>
    <property type="molecule type" value="Genomic_DNA"/>
</dbReference>
<gene>
    <name evidence="2" type="ORF">F7725_027634</name>
</gene>
<evidence type="ECO:0000256" key="1">
    <source>
        <dbReference type="SAM" id="MobiDB-lite"/>
    </source>
</evidence>
<feature type="compositionally biased region" description="Basic and acidic residues" evidence="1">
    <location>
        <begin position="59"/>
        <end position="79"/>
    </location>
</feature>